<evidence type="ECO:0000313" key="3">
    <source>
        <dbReference type="Proteomes" id="UP001189429"/>
    </source>
</evidence>
<sequence>MSCSSCTRGRRRGSLQCGGRCGGGHRHARAHQAGGGCRVLASATKDLNGDGVLEEGELVRLNEQIALLHHGEEADTAAVRPDGRVQQREGNGPKPGVLLGGGHAAQAPGNSWACFGAPAPHPLLPSQI</sequence>
<dbReference type="Proteomes" id="UP001189429">
    <property type="component" value="Unassembled WGS sequence"/>
</dbReference>
<feature type="region of interest" description="Disordered" evidence="1">
    <location>
        <begin position="72"/>
        <end position="103"/>
    </location>
</feature>
<feature type="region of interest" description="Disordered" evidence="1">
    <location>
        <begin position="1"/>
        <end position="21"/>
    </location>
</feature>
<reference evidence="2" key="1">
    <citation type="submission" date="2023-10" db="EMBL/GenBank/DDBJ databases">
        <authorList>
            <person name="Chen Y."/>
            <person name="Shah S."/>
            <person name="Dougan E. K."/>
            <person name="Thang M."/>
            <person name="Chan C."/>
        </authorList>
    </citation>
    <scope>NUCLEOTIDE SEQUENCE [LARGE SCALE GENOMIC DNA]</scope>
</reference>
<accession>A0ABN9RWA2</accession>
<organism evidence="2 3">
    <name type="scientific">Prorocentrum cordatum</name>
    <dbReference type="NCBI Taxonomy" id="2364126"/>
    <lineage>
        <taxon>Eukaryota</taxon>
        <taxon>Sar</taxon>
        <taxon>Alveolata</taxon>
        <taxon>Dinophyceae</taxon>
        <taxon>Prorocentrales</taxon>
        <taxon>Prorocentraceae</taxon>
        <taxon>Prorocentrum</taxon>
    </lineage>
</organism>
<proteinExistence type="predicted"/>
<dbReference type="PROSITE" id="PS00018">
    <property type="entry name" value="EF_HAND_1"/>
    <property type="match status" value="1"/>
</dbReference>
<name>A0ABN9RWA2_9DINO</name>
<dbReference type="InterPro" id="IPR018247">
    <property type="entry name" value="EF_Hand_1_Ca_BS"/>
</dbReference>
<evidence type="ECO:0000256" key="1">
    <source>
        <dbReference type="SAM" id="MobiDB-lite"/>
    </source>
</evidence>
<comment type="caution">
    <text evidence="2">The sequence shown here is derived from an EMBL/GenBank/DDBJ whole genome shotgun (WGS) entry which is preliminary data.</text>
</comment>
<evidence type="ECO:0000313" key="2">
    <source>
        <dbReference type="EMBL" id="CAK0823616.1"/>
    </source>
</evidence>
<dbReference type="EMBL" id="CAUYUJ010008335">
    <property type="protein sequence ID" value="CAK0823616.1"/>
    <property type="molecule type" value="Genomic_DNA"/>
</dbReference>
<evidence type="ECO:0008006" key="4">
    <source>
        <dbReference type="Google" id="ProtNLM"/>
    </source>
</evidence>
<keyword evidence="3" id="KW-1185">Reference proteome</keyword>
<protein>
    <recommendedName>
        <fullName evidence="4">EF-hand domain-containing protein</fullName>
    </recommendedName>
</protein>
<gene>
    <name evidence="2" type="ORF">PCOR1329_LOCUS24259</name>
</gene>